<dbReference type="EMBL" id="FSRM01000001">
    <property type="protein sequence ID" value="SIO08014.1"/>
    <property type="molecule type" value="Genomic_DNA"/>
</dbReference>
<dbReference type="Proteomes" id="UP000184693">
    <property type="component" value="Unassembled WGS sequence"/>
</dbReference>
<reference evidence="1 2" key="1">
    <citation type="submission" date="2016-11" db="EMBL/GenBank/DDBJ databases">
        <authorList>
            <person name="Jaros S."/>
            <person name="Januszkiewicz K."/>
            <person name="Wedrychowicz H."/>
        </authorList>
    </citation>
    <scope>NUCLEOTIDE SEQUENCE [LARGE SCALE GENOMIC DNA]</scope>
    <source>
        <strain evidence="1 2">GAS86</strain>
    </source>
</reference>
<gene>
    <name evidence="1" type="ORF">SAMN05444168_2474</name>
</gene>
<evidence type="ECO:0000313" key="2">
    <source>
        <dbReference type="Proteomes" id="UP000184693"/>
    </source>
</evidence>
<organism evidence="1 2">
    <name type="scientific">Paraburkholderia phenazinium</name>
    <dbReference type="NCBI Taxonomy" id="60549"/>
    <lineage>
        <taxon>Bacteria</taxon>
        <taxon>Pseudomonadati</taxon>
        <taxon>Pseudomonadota</taxon>
        <taxon>Betaproteobacteria</taxon>
        <taxon>Burkholderiales</taxon>
        <taxon>Burkholderiaceae</taxon>
        <taxon>Paraburkholderia</taxon>
    </lineage>
</organism>
<dbReference type="AlphaFoldDB" id="A0A1N6GKG2"/>
<dbReference type="PANTHER" id="PTHR43239">
    <property type="entry name" value="UPF0734 PROTEIN DDB_G0273871/DDB_G0273177"/>
    <property type="match status" value="1"/>
</dbReference>
<dbReference type="InterPro" id="IPR052996">
    <property type="entry name" value="Carb_Metab_Mutarotase"/>
</dbReference>
<accession>A0A1N6GKG2</accession>
<proteinExistence type="predicted"/>
<dbReference type="RefSeq" id="WP_074264499.1">
    <property type="nucleotide sequence ID" value="NZ_FSRM01000001.1"/>
</dbReference>
<dbReference type="GO" id="GO:0016857">
    <property type="term" value="F:racemase and epimerase activity, acting on carbohydrates and derivatives"/>
    <property type="evidence" value="ECO:0007669"/>
    <property type="project" value="InterPro"/>
</dbReference>
<dbReference type="InterPro" id="IPR011008">
    <property type="entry name" value="Dimeric_a/b-barrel"/>
</dbReference>
<dbReference type="PANTHER" id="PTHR43239:SF1">
    <property type="entry name" value="UPF0734 PROTEIN DDB_G0273871_DDB_G0273177"/>
    <property type="match status" value="1"/>
</dbReference>
<sequence>MRFCLALDLRDDPAVMAEYDRYHREVWPEVLEHLRASGIHDMTIWRRENRLVMLIDADPGFAPEQLVIGPGTHPRVKEWETLMASFQQPLPHAEQTAWQPMESVFRLGEQI</sequence>
<dbReference type="OrthoDB" id="7272712at2"/>
<evidence type="ECO:0000313" key="1">
    <source>
        <dbReference type="EMBL" id="SIO08014.1"/>
    </source>
</evidence>
<dbReference type="SUPFAM" id="SSF54909">
    <property type="entry name" value="Dimeric alpha+beta barrel"/>
    <property type="match status" value="1"/>
</dbReference>
<dbReference type="Pfam" id="PF05336">
    <property type="entry name" value="rhaM"/>
    <property type="match status" value="1"/>
</dbReference>
<name>A0A1N6GKG2_9BURK</name>
<dbReference type="Gene3D" id="3.30.70.100">
    <property type="match status" value="1"/>
</dbReference>
<protein>
    <submittedName>
        <fullName evidence="1">L-rhamnose mutarotase</fullName>
    </submittedName>
</protein>
<dbReference type="InterPro" id="IPR008000">
    <property type="entry name" value="Rham/fucose_mutarotase"/>
</dbReference>